<dbReference type="PANTHER" id="PTHR14969:SF13">
    <property type="entry name" value="AT30094P"/>
    <property type="match status" value="1"/>
</dbReference>
<dbReference type="Gene3D" id="1.20.144.10">
    <property type="entry name" value="Phosphatidic acid phosphatase type 2/haloperoxidase"/>
    <property type="match status" value="1"/>
</dbReference>
<feature type="transmembrane region" description="Helical" evidence="1">
    <location>
        <begin position="134"/>
        <end position="154"/>
    </location>
</feature>
<sequence length="200" mass="23140">MLEYLIETDKQLLCSLNSWGTPEADSLWLVITNELSSIPLYAFLLYLCFKYFHWKRVLLILVFIALLITTTDQLANVFKYGFHRLRPCHDESLIGQMRMVICGGKYGFFSAHAANTMAIAVFFSYLLRKNARYIVTLLLCWSIIVSYSRIYLGVHFPGDVLVGWIFGTLLATLYYFLFLFVEKKLKKNRTPEGGQFLKAT</sequence>
<feature type="transmembrane region" description="Helical" evidence="1">
    <location>
        <begin position="56"/>
        <end position="75"/>
    </location>
</feature>
<proteinExistence type="predicted"/>
<name>A0A2X2SPS2_CAPOC</name>
<keyword evidence="1" id="KW-0812">Transmembrane</keyword>
<evidence type="ECO:0000313" key="3">
    <source>
        <dbReference type="EMBL" id="SQA94298.1"/>
    </source>
</evidence>
<dbReference type="Pfam" id="PF01569">
    <property type="entry name" value="PAP2"/>
    <property type="match status" value="1"/>
</dbReference>
<keyword evidence="1" id="KW-1133">Transmembrane helix</keyword>
<feature type="transmembrane region" description="Helical" evidence="1">
    <location>
        <begin position="27"/>
        <end position="49"/>
    </location>
</feature>
<dbReference type="InterPro" id="IPR036938">
    <property type="entry name" value="PAP2/HPO_sf"/>
</dbReference>
<organism evidence="3 4">
    <name type="scientific">Capnocytophaga ochracea</name>
    <dbReference type="NCBI Taxonomy" id="1018"/>
    <lineage>
        <taxon>Bacteria</taxon>
        <taxon>Pseudomonadati</taxon>
        <taxon>Bacteroidota</taxon>
        <taxon>Flavobacteriia</taxon>
        <taxon>Flavobacteriales</taxon>
        <taxon>Flavobacteriaceae</taxon>
        <taxon>Capnocytophaga</taxon>
    </lineage>
</organism>
<dbReference type="CDD" id="cd03395">
    <property type="entry name" value="PAP2_like_4"/>
    <property type="match status" value="1"/>
</dbReference>
<protein>
    <submittedName>
        <fullName evidence="3">Phosphatidylglycerophosphatase B</fullName>
    </submittedName>
</protein>
<feature type="transmembrane region" description="Helical" evidence="1">
    <location>
        <begin position="160"/>
        <end position="181"/>
    </location>
</feature>
<evidence type="ECO:0000259" key="2">
    <source>
        <dbReference type="SMART" id="SM00014"/>
    </source>
</evidence>
<dbReference type="PANTHER" id="PTHR14969">
    <property type="entry name" value="SPHINGOSINE-1-PHOSPHATE PHOSPHOHYDROLASE"/>
    <property type="match status" value="1"/>
</dbReference>
<dbReference type="SMART" id="SM00014">
    <property type="entry name" value="acidPPc"/>
    <property type="match status" value="1"/>
</dbReference>
<evidence type="ECO:0000256" key="1">
    <source>
        <dbReference type="SAM" id="Phobius"/>
    </source>
</evidence>
<evidence type="ECO:0000313" key="4">
    <source>
        <dbReference type="Proteomes" id="UP000250169"/>
    </source>
</evidence>
<feature type="domain" description="Phosphatidic acid phosphatase type 2/haloperoxidase" evidence="2">
    <location>
        <begin position="60"/>
        <end position="175"/>
    </location>
</feature>
<dbReference type="EMBL" id="UAVS01000005">
    <property type="protein sequence ID" value="SQA94298.1"/>
    <property type="molecule type" value="Genomic_DNA"/>
</dbReference>
<gene>
    <name evidence="3" type="ORF">NCTC11545_01682</name>
</gene>
<dbReference type="InterPro" id="IPR000326">
    <property type="entry name" value="PAP2/HPO"/>
</dbReference>
<reference evidence="3 4" key="1">
    <citation type="submission" date="2018-06" db="EMBL/GenBank/DDBJ databases">
        <authorList>
            <consortium name="Pathogen Informatics"/>
            <person name="Doyle S."/>
        </authorList>
    </citation>
    <scope>NUCLEOTIDE SEQUENCE [LARGE SCALE GENOMIC DNA]</scope>
    <source>
        <strain evidence="3 4">NCTC11545</strain>
    </source>
</reference>
<dbReference type="SUPFAM" id="SSF48317">
    <property type="entry name" value="Acid phosphatase/Vanadium-dependent haloperoxidase"/>
    <property type="match status" value="1"/>
</dbReference>
<dbReference type="AlphaFoldDB" id="A0A2X2SPS2"/>
<dbReference type="RefSeq" id="WP_111972865.1">
    <property type="nucleotide sequence ID" value="NZ_UAVS01000005.1"/>
</dbReference>
<dbReference type="Proteomes" id="UP000250169">
    <property type="component" value="Unassembled WGS sequence"/>
</dbReference>
<keyword evidence="1" id="KW-0472">Membrane</keyword>
<accession>A0A2X2SPS2</accession>
<feature type="transmembrane region" description="Helical" evidence="1">
    <location>
        <begin position="106"/>
        <end position="127"/>
    </location>
</feature>